<dbReference type="PANTHER" id="PTHR12425">
    <property type="entry name" value="SYNEMBRYN"/>
    <property type="match status" value="1"/>
</dbReference>
<dbReference type="InterPro" id="IPR011989">
    <property type="entry name" value="ARM-like"/>
</dbReference>
<evidence type="ECO:0000313" key="6">
    <source>
        <dbReference type="EMBL" id="KAH3876834.1"/>
    </source>
</evidence>
<dbReference type="GO" id="GO:0001965">
    <property type="term" value="F:G-protein alpha-subunit binding"/>
    <property type="evidence" value="ECO:0007669"/>
    <property type="project" value="TreeGrafter"/>
</dbReference>
<reference evidence="6" key="2">
    <citation type="submission" date="2020-11" db="EMBL/GenBank/DDBJ databases">
        <authorList>
            <person name="McCartney M.A."/>
            <person name="Auch B."/>
            <person name="Kono T."/>
            <person name="Mallez S."/>
            <person name="Becker A."/>
            <person name="Gohl D.M."/>
            <person name="Silverstein K.A.T."/>
            <person name="Koren S."/>
            <person name="Bechman K.B."/>
            <person name="Herman A."/>
            <person name="Abrahante J.E."/>
            <person name="Garbe J."/>
        </authorList>
    </citation>
    <scope>NUCLEOTIDE SEQUENCE</scope>
    <source>
        <strain evidence="6">Duluth1</strain>
        <tissue evidence="6">Whole animal</tissue>
    </source>
</reference>
<dbReference type="InterPro" id="IPR019318">
    <property type="entry name" value="Gua_nucleotide_exch_fac_Ric8"/>
</dbReference>
<comment type="caution">
    <text evidence="6">The sequence shown here is derived from an EMBL/GenBank/DDBJ whole genome shotgun (WGS) entry which is preliminary data.</text>
</comment>
<dbReference type="InterPro" id="IPR016024">
    <property type="entry name" value="ARM-type_fold"/>
</dbReference>
<dbReference type="PRINTS" id="PR01802">
    <property type="entry name" value="SYNEMBRYN"/>
</dbReference>
<keyword evidence="7" id="KW-1185">Reference proteome</keyword>
<keyword evidence="5" id="KW-0143">Chaperone</keyword>
<evidence type="ECO:0000313" key="7">
    <source>
        <dbReference type="Proteomes" id="UP000828390"/>
    </source>
</evidence>
<accession>A0A9D4MJH0</accession>
<comment type="similarity">
    <text evidence="2">Belongs to the synembryn family.</text>
</comment>
<dbReference type="Proteomes" id="UP000828390">
    <property type="component" value="Unassembled WGS sequence"/>
</dbReference>
<comment type="subcellular location">
    <subcellularLocation>
        <location evidence="1">Cytoplasm</location>
        <location evidence="1">Cell cortex</location>
    </subcellularLocation>
</comment>
<evidence type="ECO:0008006" key="8">
    <source>
        <dbReference type="Google" id="ProtNLM"/>
    </source>
</evidence>
<keyword evidence="3" id="KW-0963">Cytoplasm</keyword>
<dbReference type="GO" id="GO:0005938">
    <property type="term" value="C:cell cortex"/>
    <property type="evidence" value="ECO:0007669"/>
    <property type="project" value="UniProtKB-SubCell"/>
</dbReference>
<evidence type="ECO:0000256" key="4">
    <source>
        <dbReference type="ARBA" id="ARBA00022658"/>
    </source>
</evidence>
<reference evidence="6" key="1">
    <citation type="journal article" date="2019" name="bioRxiv">
        <title>The Genome of the Zebra Mussel, Dreissena polymorpha: A Resource for Invasive Species Research.</title>
        <authorList>
            <person name="McCartney M.A."/>
            <person name="Auch B."/>
            <person name="Kono T."/>
            <person name="Mallez S."/>
            <person name="Zhang Y."/>
            <person name="Obille A."/>
            <person name="Becker A."/>
            <person name="Abrahante J.E."/>
            <person name="Garbe J."/>
            <person name="Badalamenti J.P."/>
            <person name="Herman A."/>
            <person name="Mangelson H."/>
            <person name="Liachko I."/>
            <person name="Sullivan S."/>
            <person name="Sone E.D."/>
            <person name="Koren S."/>
            <person name="Silverstein K.A.T."/>
            <person name="Beckman K.B."/>
            <person name="Gohl D.M."/>
        </authorList>
    </citation>
    <scope>NUCLEOTIDE SEQUENCE</scope>
    <source>
        <strain evidence="6">Duluth1</strain>
        <tissue evidence="6">Whole animal</tissue>
    </source>
</reference>
<evidence type="ECO:0000256" key="5">
    <source>
        <dbReference type="ARBA" id="ARBA00023186"/>
    </source>
</evidence>
<sequence length="561" mass="63553">MNSATIHTLRNGSESDVIDALQKFNDQNAQAFDFKELTDDAKEKVIETLFSQLSQQVSVQCQCLCLQTLRLFSREKSRLGSMVSDLGLAQFMRLAGLEHYSRQCDEESGIHIQLGDPQVTIEAQKCLCNLIFNSVQAQAACSKNGCVEGIVQRLKTYKDPDLQFDIKFFDMRLLFLLTALCADTRPKIRFELHGFTYMIEVIDLMLRDAEGRSEGLTDQEVDLCSEILKILFNLTVTVDRNNLDEEEDAHMMRLVCVLRDLLLCNTVSKDKREGILSHTVNLLINMPYFSPSHTVNLLINMPRDCYEELLAPMNEGEVSGLENKEVEYDGKNMEAIVILLNFLHERMDRPTKSLKESLTPILHCLCETCRANRSIRKFCRAKVLPPLKDEVKHLPEEGNTLRNRLCKLLTSPILEVKELAADFLFVLCKESVQRMVKYTGYGNCAGLLANRGLLLGGQGQGDYSSNSEDSETEEYANLVDKLNPITGRIEEVRSKPWETMSEEQKEYEAMKLVSAMDKLNREGIIQPSTIGEDGRPVPVSHILELVENQPNIPATDEHDDN</sequence>
<evidence type="ECO:0000256" key="1">
    <source>
        <dbReference type="ARBA" id="ARBA00004544"/>
    </source>
</evidence>
<name>A0A9D4MJH0_DREPO</name>
<organism evidence="6 7">
    <name type="scientific">Dreissena polymorpha</name>
    <name type="common">Zebra mussel</name>
    <name type="synonym">Mytilus polymorpha</name>
    <dbReference type="NCBI Taxonomy" id="45954"/>
    <lineage>
        <taxon>Eukaryota</taxon>
        <taxon>Metazoa</taxon>
        <taxon>Spiralia</taxon>
        <taxon>Lophotrochozoa</taxon>
        <taxon>Mollusca</taxon>
        <taxon>Bivalvia</taxon>
        <taxon>Autobranchia</taxon>
        <taxon>Heteroconchia</taxon>
        <taxon>Euheterodonta</taxon>
        <taxon>Imparidentia</taxon>
        <taxon>Neoheterodontei</taxon>
        <taxon>Myida</taxon>
        <taxon>Dreissenoidea</taxon>
        <taxon>Dreissenidae</taxon>
        <taxon>Dreissena</taxon>
    </lineage>
</organism>
<dbReference type="PANTHER" id="PTHR12425:SF5">
    <property type="entry name" value="SYNEMBRYN"/>
    <property type="match status" value="1"/>
</dbReference>
<gene>
    <name evidence="6" type="ORF">DPMN_000684</name>
</gene>
<protein>
    <recommendedName>
        <fullName evidence="8">Synembryn-A</fullName>
    </recommendedName>
</protein>
<evidence type="ECO:0000256" key="2">
    <source>
        <dbReference type="ARBA" id="ARBA00009049"/>
    </source>
</evidence>
<dbReference type="GO" id="GO:0005085">
    <property type="term" value="F:guanyl-nucleotide exchange factor activity"/>
    <property type="evidence" value="ECO:0007669"/>
    <property type="project" value="UniProtKB-KW"/>
</dbReference>
<dbReference type="InterPro" id="IPR008376">
    <property type="entry name" value="Chaperone_Ric-8_A/B"/>
</dbReference>
<dbReference type="SUPFAM" id="SSF48371">
    <property type="entry name" value="ARM repeat"/>
    <property type="match status" value="1"/>
</dbReference>
<dbReference type="Pfam" id="PF10165">
    <property type="entry name" value="Ric8"/>
    <property type="match status" value="1"/>
</dbReference>
<dbReference type="AlphaFoldDB" id="A0A9D4MJH0"/>
<evidence type="ECO:0000256" key="3">
    <source>
        <dbReference type="ARBA" id="ARBA00022490"/>
    </source>
</evidence>
<dbReference type="GO" id="GO:0007186">
    <property type="term" value="P:G protein-coupled receptor signaling pathway"/>
    <property type="evidence" value="ECO:0007669"/>
    <property type="project" value="TreeGrafter"/>
</dbReference>
<dbReference type="Gene3D" id="1.25.10.10">
    <property type="entry name" value="Leucine-rich Repeat Variant"/>
    <property type="match status" value="1"/>
</dbReference>
<keyword evidence="4" id="KW-0344">Guanine-nucleotide releasing factor</keyword>
<proteinExistence type="inferred from homology"/>
<dbReference type="EMBL" id="JAIWYP010000001">
    <property type="protein sequence ID" value="KAH3876834.1"/>
    <property type="molecule type" value="Genomic_DNA"/>
</dbReference>